<dbReference type="OrthoDB" id="9805337at2"/>
<comment type="cofactor">
    <cofactor evidence="1">
        <name>FAD</name>
        <dbReference type="ChEBI" id="CHEBI:57692"/>
    </cofactor>
</comment>
<comment type="similarity">
    <text evidence="2">Belongs to the DadA oxidoreductase family.</text>
</comment>
<evidence type="ECO:0000313" key="8">
    <source>
        <dbReference type="EMBL" id="SUO96450.1"/>
    </source>
</evidence>
<dbReference type="GO" id="GO:0043799">
    <property type="term" value="F:glycine oxidase activity"/>
    <property type="evidence" value="ECO:0007669"/>
    <property type="project" value="UniProtKB-EC"/>
</dbReference>
<evidence type="ECO:0000256" key="6">
    <source>
        <dbReference type="ARBA" id="ARBA00047884"/>
    </source>
</evidence>
<evidence type="ECO:0000259" key="7">
    <source>
        <dbReference type="Pfam" id="PF01266"/>
    </source>
</evidence>
<name>A0A380MV29_9GAMM</name>
<dbReference type="InterPro" id="IPR036188">
    <property type="entry name" value="FAD/NAD-bd_sf"/>
</dbReference>
<dbReference type="SUPFAM" id="SSF51905">
    <property type="entry name" value="FAD/NAD(P)-binding domain"/>
    <property type="match status" value="1"/>
</dbReference>
<organism evidence="8 9">
    <name type="scientific">Suttonella indologenes</name>
    <dbReference type="NCBI Taxonomy" id="13276"/>
    <lineage>
        <taxon>Bacteria</taxon>
        <taxon>Pseudomonadati</taxon>
        <taxon>Pseudomonadota</taxon>
        <taxon>Gammaproteobacteria</taxon>
        <taxon>Cardiobacteriales</taxon>
        <taxon>Cardiobacteriaceae</taxon>
        <taxon>Suttonella</taxon>
    </lineage>
</organism>
<evidence type="ECO:0000256" key="3">
    <source>
        <dbReference type="ARBA" id="ARBA00022630"/>
    </source>
</evidence>
<evidence type="ECO:0000256" key="2">
    <source>
        <dbReference type="ARBA" id="ARBA00009410"/>
    </source>
</evidence>
<dbReference type="GO" id="GO:0005886">
    <property type="term" value="C:plasma membrane"/>
    <property type="evidence" value="ECO:0007669"/>
    <property type="project" value="TreeGrafter"/>
</dbReference>
<dbReference type="Pfam" id="PF01266">
    <property type="entry name" value="DAO"/>
    <property type="match status" value="1"/>
</dbReference>
<evidence type="ECO:0000313" key="9">
    <source>
        <dbReference type="Proteomes" id="UP000254575"/>
    </source>
</evidence>
<feature type="domain" description="FAD dependent oxidoreductase" evidence="7">
    <location>
        <begin position="2"/>
        <end position="396"/>
    </location>
</feature>
<keyword evidence="5 8" id="KW-0560">Oxidoreductase</keyword>
<dbReference type="SUPFAM" id="SSF54373">
    <property type="entry name" value="FAD-linked reductases, C-terminal domain"/>
    <property type="match status" value="1"/>
</dbReference>
<dbReference type="PANTHER" id="PTHR13847:SF280">
    <property type="entry name" value="D-AMINO ACID DEHYDROGENASE"/>
    <property type="match status" value="1"/>
</dbReference>
<dbReference type="Gene3D" id="3.30.9.10">
    <property type="entry name" value="D-Amino Acid Oxidase, subunit A, domain 2"/>
    <property type="match status" value="1"/>
</dbReference>
<keyword evidence="4" id="KW-0274">FAD</keyword>
<dbReference type="EC" id="1.4.3.19" evidence="8"/>
<reference evidence="8 9" key="1">
    <citation type="submission" date="2018-06" db="EMBL/GenBank/DDBJ databases">
        <authorList>
            <consortium name="Pathogen Informatics"/>
            <person name="Doyle S."/>
        </authorList>
    </citation>
    <scope>NUCLEOTIDE SEQUENCE [LARGE SCALE GENOMIC DNA]</scope>
    <source>
        <strain evidence="8 9">NCTC10717</strain>
    </source>
</reference>
<keyword evidence="3" id="KW-0285">Flavoprotein</keyword>
<dbReference type="GO" id="GO:0005737">
    <property type="term" value="C:cytoplasm"/>
    <property type="evidence" value="ECO:0007669"/>
    <property type="project" value="TreeGrafter"/>
</dbReference>
<protein>
    <submittedName>
        <fullName evidence="8">Glycine oxidase</fullName>
        <ecNumber evidence="8">1.4.3.19</ecNumber>
    </submittedName>
</protein>
<dbReference type="GO" id="GO:0008718">
    <property type="term" value="F:D-amino-acid dehydrogenase activity"/>
    <property type="evidence" value="ECO:0007669"/>
    <property type="project" value="TreeGrafter"/>
</dbReference>
<comment type="catalytic activity">
    <reaction evidence="6">
        <text>a D-alpha-amino acid + A + H2O = a 2-oxocarboxylate + AH2 + NH4(+)</text>
        <dbReference type="Rhea" id="RHEA:18125"/>
        <dbReference type="ChEBI" id="CHEBI:13193"/>
        <dbReference type="ChEBI" id="CHEBI:15377"/>
        <dbReference type="ChEBI" id="CHEBI:17499"/>
        <dbReference type="ChEBI" id="CHEBI:28938"/>
        <dbReference type="ChEBI" id="CHEBI:35179"/>
        <dbReference type="ChEBI" id="CHEBI:59871"/>
    </reaction>
</comment>
<dbReference type="NCBIfam" id="NF001933">
    <property type="entry name" value="PRK00711.1"/>
    <property type="match status" value="1"/>
</dbReference>
<evidence type="ECO:0000256" key="5">
    <source>
        <dbReference type="ARBA" id="ARBA00023002"/>
    </source>
</evidence>
<dbReference type="Proteomes" id="UP000254575">
    <property type="component" value="Unassembled WGS sequence"/>
</dbReference>
<dbReference type="RefSeq" id="WP_115218275.1">
    <property type="nucleotide sequence ID" value="NZ_UHIA01000004.1"/>
</dbReference>
<proteinExistence type="inferred from homology"/>
<dbReference type="Gene3D" id="3.50.50.60">
    <property type="entry name" value="FAD/NAD(P)-binding domain"/>
    <property type="match status" value="2"/>
</dbReference>
<dbReference type="EMBL" id="UHIA01000004">
    <property type="protein sequence ID" value="SUO96450.1"/>
    <property type="molecule type" value="Genomic_DNA"/>
</dbReference>
<dbReference type="FunFam" id="3.50.50.60:FF:000020">
    <property type="entry name" value="D-amino acid dehydrogenase"/>
    <property type="match status" value="1"/>
</dbReference>
<evidence type="ECO:0000256" key="1">
    <source>
        <dbReference type="ARBA" id="ARBA00001974"/>
    </source>
</evidence>
<dbReference type="GO" id="GO:0055130">
    <property type="term" value="P:D-alanine catabolic process"/>
    <property type="evidence" value="ECO:0007669"/>
    <property type="project" value="TreeGrafter"/>
</dbReference>
<dbReference type="InterPro" id="IPR006076">
    <property type="entry name" value="FAD-dep_OxRdtase"/>
</dbReference>
<dbReference type="AlphaFoldDB" id="A0A380MV29"/>
<sequence length="423" mass="46441">MKVVILGAGVVGIASAWFLHHQGHEVLVIDKHIGAGLETSKANAGQLSFGYTTPWAAPGIPLKAAKWLLRKHSPLIMRPDGSRFQMQWLSQMLANCSEARYKENKARMVRISDYSRAMFAEFQAAGIDYEGRQKGTLQIFRSQKEVDAAAKDMEILAQYGVPFSLLNPQEMFQFEPALSGAAAPIVAALHLPQDQTGDCHLFTTRTAARLQTEGVQFYYEHAIEGFNTQGGKIEAVIAGGKTFTGDAFLSALGAYSRPMLQALHLDIPVYPVKGYSLTLPIIDTDQAPQSTIIDETYKVAITRLNERIRVGGMAELCGYDLQLRQKHRETLELVTRELFPQGGDMARGEFWCGLRPNTPDSTPIIGKTPYANLFLNTGHGTLGWTMSLGAGRLIADIISGKTPEIEAEDLGLSRYRRRGGAVA</sequence>
<keyword evidence="9" id="KW-1185">Reference proteome</keyword>
<accession>A0A380MV29</accession>
<gene>
    <name evidence="8" type="primary">thiO</name>
    <name evidence="8" type="ORF">NCTC10717_01010</name>
</gene>
<dbReference type="PANTHER" id="PTHR13847">
    <property type="entry name" value="SARCOSINE DEHYDROGENASE-RELATED"/>
    <property type="match status" value="1"/>
</dbReference>
<evidence type="ECO:0000256" key="4">
    <source>
        <dbReference type="ARBA" id="ARBA00022827"/>
    </source>
</evidence>